<sequence length="439" mass="47492">MKKRHLAGMLALGFVGALFIGGQESSAEVLKGSIDLKGGTTTIVTENGVNVLKKGKKSYELTEETVIYSSCALTVNLNNTLPVNIDSIYTKSSLYVNGNGELNADTKQGQFGINVGGYFKPFYCSGKGKITAKGNEAGIRVHNEIRMKAGTVEAYGTNYGIWCNNDIKPFLSSVLKGTATQGTGIWAYRDIYAWTGATVVGEGKVSGARSAIAHIQAEGKGSSITGISNDINSGIAALQADKKMLRAYCGAVVREEYRKPTFELSFETPVFVTNYKSVKRNMNNMKNYNWTSEPGGVYLNNQGGLLADPAKGTPSSMRVVGTRQAKNCCIVNYGVKCEPTQLKTCGVHQVIFSEAPTAFTVTITVNYWIDLDGSGDYILYKTESPKYKLGEMVSIEELKAKHPFADGVSFVEGHPVSDFEATEDGTVNLYFEGDIITKK</sequence>
<dbReference type="Proteomes" id="UP000195141">
    <property type="component" value="Chromosome"/>
</dbReference>
<gene>
    <name evidence="2" type="ORF">A5888_002134</name>
    <name evidence="1" type="ORF">A5888_002690</name>
</gene>
<dbReference type="RefSeq" id="WP_086349721.1">
    <property type="nucleotide sequence ID" value="NZ_CP147247.1"/>
</dbReference>
<reference evidence="1" key="1">
    <citation type="submission" date="2017-05" db="EMBL/GenBank/DDBJ databases">
        <title>The Genome Sequence of Enterococcus sp. 9E7_DIV0242.</title>
        <authorList>
            <consortium name="The Broad Institute Genomics Platform"/>
            <consortium name="The Broad Institute Genomic Center for Infectious Diseases"/>
            <person name="Earl A."/>
            <person name="Manson A."/>
            <person name="Schwartman J."/>
            <person name="Gilmore M."/>
            <person name="Abouelleil A."/>
            <person name="Cao P."/>
            <person name="Chapman S."/>
            <person name="Cusick C."/>
            <person name="Shea T."/>
            <person name="Young S."/>
            <person name="Neafsey D."/>
            <person name="Nusbaum C."/>
            <person name="Birren B."/>
        </authorList>
    </citation>
    <scope>NUCLEOTIDE SEQUENCE [LARGE SCALE GENOMIC DNA]</scope>
    <source>
        <strain evidence="1">9E7_DIV0242</strain>
    </source>
</reference>
<dbReference type="EMBL" id="NGMM01000004">
    <property type="protein sequence ID" value="OTP14589.1"/>
    <property type="molecule type" value="Genomic_DNA"/>
</dbReference>
<dbReference type="EMBL" id="CP147247">
    <property type="protein sequence ID" value="WYJ90377.1"/>
    <property type="molecule type" value="Genomic_DNA"/>
</dbReference>
<dbReference type="AlphaFoldDB" id="A0A242K4Y3"/>
<evidence type="ECO:0000313" key="3">
    <source>
        <dbReference type="Proteomes" id="UP000195141"/>
    </source>
</evidence>
<keyword evidence="3" id="KW-1185">Reference proteome</keyword>
<evidence type="ECO:0000313" key="1">
    <source>
        <dbReference type="EMBL" id="OTP14589.1"/>
    </source>
</evidence>
<name>A0A242K4Y3_9ENTE</name>
<accession>A0A242K4Y3</accession>
<proteinExistence type="predicted"/>
<organism evidence="1">
    <name type="scientific">Candidatus Enterococcus clewellii</name>
    <dbReference type="NCBI Taxonomy" id="1834193"/>
    <lineage>
        <taxon>Bacteria</taxon>
        <taxon>Bacillati</taxon>
        <taxon>Bacillota</taxon>
        <taxon>Bacilli</taxon>
        <taxon>Lactobacillales</taxon>
        <taxon>Enterococcaceae</taxon>
        <taxon>Enterococcus</taxon>
    </lineage>
</organism>
<protein>
    <recommendedName>
        <fullName evidence="4">GLUG domain-containing protein</fullName>
    </recommendedName>
</protein>
<evidence type="ECO:0000313" key="2">
    <source>
        <dbReference type="EMBL" id="WYJ90377.1"/>
    </source>
</evidence>
<dbReference type="OrthoDB" id="2174819at2"/>
<reference evidence="2" key="2">
    <citation type="submission" date="2017-05" db="EMBL/GenBank/DDBJ databases">
        <authorList>
            <consortium name="The Broad Institute Genomics Platform"/>
            <consortium name="The Broad Institute Genomic Center for Infectious Diseases"/>
            <person name="Earl A."/>
            <person name="Manson A."/>
            <person name="Schwartman J."/>
            <person name="Gilmore M."/>
            <person name="Abouelleil A."/>
            <person name="Cao P."/>
            <person name="Chapman S."/>
            <person name="Cusick C."/>
            <person name="Shea T."/>
            <person name="Young S."/>
            <person name="Neafsey D."/>
            <person name="Nusbaum C."/>
            <person name="Birren B."/>
        </authorList>
    </citation>
    <scope>NUCLEOTIDE SEQUENCE</scope>
    <source>
        <strain evidence="2">9E7_DIV0242</strain>
    </source>
</reference>
<evidence type="ECO:0008006" key="4">
    <source>
        <dbReference type="Google" id="ProtNLM"/>
    </source>
</evidence>
<reference evidence="2" key="3">
    <citation type="submission" date="2024-03" db="EMBL/GenBank/DDBJ databases">
        <title>The Genome Sequence of Enterococcus sp. DIV0242b.</title>
        <authorList>
            <consortium name="The Broad Institute Genomics Platform"/>
            <consortium name="The Broad Institute Microbial Omics Core"/>
            <consortium name="The Broad Institute Genomic Center for Infectious Diseases"/>
            <person name="Earl A."/>
            <person name="Manson A."/>
            <person name="Gilmore M."/>
            <person name="Schwartman J."/>
            <person name="Shea T."/>
            <person name="Abouelleil A."/>
            <person name="Cao P."/>
            <person name="Chapman S."/>
            <person name="Cusick C."/>
            <person name="Young S."/>
            <person name="Neafsey D."/>
            <person name="Nusbaum C."/>
            <person name="Birren B."/>
        </authorList>
    </citation>
    <scope>NUCLEOTIDE SEQUENCE</scope>
    <source>
        <strain evidence="2">9E7_DIV0242</strain>
    </source>
</reference>